<evidence type="ECO:0000313" key="3">
    <source>
        <dbReference type="Proteomes" id="UP000019150"/>
    </source>
</evidence>
<feature type="transmembrane region" description="Helical" evidence="1">
    <location>
        <begin position="39"/>
        <end position="62"/>
    </location>
</feature>
<dbReference type="EMBL" id="CP006850">
    <property type="protein sequence ID" value="AHH19760.1"/>
    <property type="molecule type" value="Genomic_DNA"/>
</dbReference>
<dbReference type="RefSeq" id="WP_025351150.1">
    <property type="nucleotide sequence ID" value="NZ_CP006850.1"/>
</dbReference>
<accession>W5TK69</accession>
<evidence type="ECO:0008006" key="4">
    <source>
        <dbReference type="Google" id="ProtNLM"/>
    </source>
</evidence>
<feature type="transmembrane region" description="Helical" evidence="1">
    <location>
        <begin position="9"/>
        <end position="33"/>
    </location>
</feature>
<keyword evidence="1" id="KW-0472">Membrane</keyword>
<reference evidence="2 3" key="1">
    <citation type="journal article" date="2014" name="Appl. Environ. Microbiol.">
        <title>Insights into the Microbial Degradation of Rubber and Gutta-Percha by Analysis of the Complete Genome of Nocardia nova SH22a.</title>
        <authorList>
            <person name="Luo Q."/>
            <person name="Hiessl S."/>
            <person name="Poehlein A."/>
            <person name="Daniel R."/>
            <person name="Steinbuchel A."/>
        </authorList>
    </citation>
    <scope>NUCLEOTIDE SEQUENCE [LARGE SCALE GENOMIC DNA]</scope>
    <source>
        <strain evidence="2">SH22a</strain>
    </source>
</reference>
<dbReference type="HOGENOM" id="CLU_127708_0_0_11"/>
<dbReference type="eggNOG" id="ENOG5033N33">
    <property type="taxonomic scope" value="Bacteria"/>
</dbReference>
<name>W5TK69_9NOCA</name>
<feature type="transmembrane region" description="Helical" evidence="1">
    <location>
        <begin position="129"/>
        <end position="150"/>
    </location>
</feature>
<dbReference type="KEGG" id="nno:NONO_c49760"/>
<evidence type="ECO:0000256" key="1">
    <source>
        <dbReference type="SAM" id="Phobius"/>
    </source>
</evidence>
<dbReference type="STRING" id="1415166.NONO_c49760"/>
<feature type="transmembrane region" description="Helical" evidence="1">
    <location>
        <begin position="102"/>
        <end position="123"/>
    </location>
</feature>
<keyword evidence="3" id="KW-1185">Reference proteome</keyword>
<sequence length="178" mass="18191">MTRPHDSAWLLPVGLGTSDGILNALVLASASLVHGDTTMTFALAARVSTAALVTAVFTYFVAEYANLRSQLRHAERQLNITEAGRLATGHLGHRIRLDAARATLLAGSCSFLGALGPLLLGAAVPSAPWLSLAVAICALGGLGAVLARAVHGTTLKWATVMMGCGAALAAIGIQLDIA</sequence>
<keyword evidence="1" id="KW-1133">Transmembrane helix</keyword>
<keyword evidence="1" id="KW-0812">Transmembrane</keyword>
<protein>
    <recommendedName>
        <fullName evidence="4">VIT family protein</fullName>
    </recommendedName>
</protein>
<dbReference type="Proteomes" id="UP000019150">
    <property type="component" value="Chromosome"/>
</dbReference>
<evidence type="ECO:0000313" key="2">
    <source>
        <dbReference type="EMBL" id="AHH19760.1"/>
    </source>
</evidence>
<dbReference type="AlphaFoldDB" id="W5TK69"/>
<proteinExistence type="predicted"/>
<feature type="transmembrane region" description="Helical" evidence="1">
    <location>
        <begin position="157"/>
        <end position="175"/>
    </location>
</feature>
<organism evidence="2 3">
    <name type="scientific">Nocardia nova SH22a</name>
    <dbReference type="NCBI Taxonomy" id="1415166"/>
    <lineage>
        <taxon>Bacteria</taxon>
        <taxon>Bacillati</taxon>
        <taxon>Actinomycetota</taxon>
        <taxon>Actinomycetes</taxon>
        <taxon>Mycobacteriales</taxon>
        <taxon>Nocardiaceae</taxon>
        <taxon>Nocardia</taxon>
    </lineage>
</organism>
<gene>
    <name evidence="2" type="ORF">NONO_c49760</name>
</gene>
<dbReference type="PATRIC" id="fig|1415166.3.peg.5135"/>